<feature type="transmembrane region" description="Helical" evidence="5">
    <location>
        <begin position="352"/>
        <end position="375"/>
    </location>
</feature>
<keyword evidence="9" id="KW-1185">Reference proteome</keyword>
<dbReference type="EC" id="7.1.1.-" evidence="5"/>
<keyword evidence="2 5" id="KW-0812">Transmembrane</keyword>
<keyword evidence="5" id="KW-1278">Translocase</keyword>
<gene>
    <name evidence="5" type="primary">nuoN</name>
    <name evidence="8" type="ordered locus">Solca_3727</name>
</gene>
<organism evidence="8 9">
    <name type="scientific">Solitalea canadensis (strain ATCC 29591 / DSM 3403 / JCM 21819 / LMG 8368 / NBRC 15130 / NCIMB 12057 / USAM 9D)</name>
    <name type="common">Flexibacter canadensis</name>
    <dbReference type="NCBI Taxonomy" id="929556"/>
    <lineage>
        <taxon>Bacteria</taxon>
        <taxon>Pseudomonadati</taxon>
        <taxon>Bacteroidota</taxon>
        <taxon>Sphingobacteriia</taxon>
        <taxon>Sphingobacteriales</taxon>
        <taxon>Sphingobacteriaceae</taxon>
        <taxon>Solitalea</taxon>
    </lineage>
</organism>
<dbReference type="KEGG" id="scn:Solca_3727"/>
<dbReference type="PRINTS" id="PR01434">
    <property type="entry name" value="NADHDHGNASE5"/>
</dbReference>
<dbReference type="eggNOG" id="COG1007">
    <property type="taxonomic scope" value="Bacteria"/>
</dbReference>
<dbReference type="HAMAP" id="MF_00445">
    <property type="entry name" value="NDH1_NuoN_1"/>
    <property type="match status" value="1"/>
</dbReference>
<comment type="function">
    <text evidence="5">NDH-1 shuttles electrons from NADH, via FMN and iron-sulfur (Fe-S) centers, to quinones in the respiratory chain. The immediate electron acceptor for the enzyme in this species is believed to be a menaquinone. Couples the redox reaction to proton translocation (for every two electrons transferred, four hydrogen ions are translocated across the cytoplasmic membrane), and thus conserves the redox energy in a proton gradient.</text>
</comment>
<keyword evidence="5" id="KW-0997">Cell inner membrane</keyword>
<dbReference type="GO" id="GO:0050136">
    <property type="term" value="F:NADH dehydrogenase (quinone) (non-electrogenic) activity"/>
    <property type="evidence" value="ECO:0007669"/>
    <property type="project" value="UniProtKB-UniRule"/>
</dbReference>
<dbReference type="HOGENOM" id="CLU_007100_1_4_10"/>
<keyword evidence="4 5" id="KW-0472">Membrane</keyword>
<keyword evidence="5" id="KW-0520">NAD</keyword>
<comment type="similarity">
    <text evidence="5">Belongs to the complex I subunit 2 family.</text>
</comment>
<feature type="transmembrane region" description="Helical" evidence="5">
    <location>
        <begin position="61"/>
        <end position="84"/>
    </location>
</feature>
<dbReference type="GO" id="GO:0042773">
    <property type="term" value="P:ATP synthesis coupled electron transport"/>
    <property type="evidence" value="ECO:0007669"/>
    <property type="project" value="InterPro"/>
</dbReference>
<evidence type="ECO:0000256" key="2">
    <source>
        <dbReference type="ARBA" id="ARBA00022692"/>
    </source>
</evidence>
<feature type="transmembrane region" description="Helical" evidence="5">
    <location>
        <begin position="309"/>
        <end position="331"/>
    </location>
</feature>
<evidence type="ECO:0000256" key="5">
    <source>
        <dbReference type="HAMAP-Rule" id="MF_00445"/>
    </source>
</evidence>
<proteinExistence type="inferred from homology"/>
<evidence type="ECO:0000256" key="3">
    <source>
        <dbReference type="ARBA" id="ARBA00022989"/>
    </source>
</evidence>
<dbReference type="AlphaFoldDB" id="H8KMD2"/>
<dbReference type="InterPro" id="IPR001750">
    <property type="entry name" value="ND/Mrp_TM"/>
</dbReference>
<feature type="transmembrane region" description="Helical" evidence="5">
    <location>
        <begin position="433"/>
        <end position="452"/>
    </location>
</feature>
<evidence type="ECO:0000313" key="9">
    <source>
        <dbReference type="Proteomes" id="UP000007590"/>
    </source>
</evidence>
<reference evidence="8" key="1">
    <citation type="submission" date="2012-02" db="EMBL/GenBank/DDBJ databases">
        <title>The complete genome of Solitalea canadensis DSM 3403.</title>
        <authorList>
            <consortium name="US DOE Joint Genome Institute (JGI-PGF)"/>
            <person name="Lucas S."/>
            <person name="Copeland A."/>
            <person name="Lapidus A."/>
            <person name="Glavina del Rio T."/>
            <person name="Dalin E."/>
            <person name="Tice H."/>
            <person name="Bruce D."/>
            <person name="Goodwin L."/>
            <person name="Pitluck S."/>
            <person name="Peters L."/>
            <person name="Ovchinnikova G."/>
            <person name="Lu M."/>
            <person name="Kyrpides N."/>
            <person name="Mavromatis K."/>
            <person name="Ivanova N."/>
            <person name="Brettin T."/>
            <person name="Detter J.C."/>
            <person name="Han C."/>
            <person name="Larimer F."/>
            <person name="Land M."/>
            <person name="Hauser L."/>
            <person name="Markowitz V."/>
            <person name="Cheng J.-F."/>
            <person name="Hugenholtz P."/>
            <person name="Woyke T."/>
            <person name="Wu D."/>
            <person name="Spring S."/>
            <person name="Schroeder M."/>
            <person name="Kopitz M."/>
            <person name="Brambilla E."/>
            <person name="Klenk H.-P."/>
            <person name="Eisen J.A."/>
        </authorList>
    </citation>
    <scope>NUCLEOTIDE SEQUENCE</scope>
    <source>
        <strain evidence="8">DSM 3403</strain>
    </source>
</reference>
<keyword evidence="5" id="KW-1003">Cell membrane</keyword>
<evidence type="ECO:0000256" key="4">
    <source>
        <dbReference type="ARBA" id="ARBA00023136"/>
    </source>
</evidence>
<dbReference type="RefSeq" id="WP_014681950.1">
    <property type="nucleotide sequence ID" value="NC_017770.1"/>
</dbReference>
<evidence type="ECO:0000259" key="7">
    <source>
        <dbReference type="Pfam" id="PF00361"/>
    </source>
</evidence>
<feature type="transmembrane region" description="Helical" evidence="5">
    <location>
        <begin position="283"/>
        <end position="303"/>
    </location>
</feature>
<evidence type="ECO:0000256" key="6">
    <source>
        <dbReference type="RuleBase" id="RU000320"/>
    </source>
</evidence>
<protein>
    <recommendedName>
        <fullName evidence="5">NADH-quinone oxidoreductase subunit N</fullName>
        <ecNumber evidence="5">7.1.1.-</ecNumber>
    </recommendedName>
    <alternativeName>
        <fullName evidence="5">NADH dehydrogenase I subunit N</fullName>
    </alternativeName>
    <alternativeName>
        <fullName evidence="5">NDH-1 subunit N</fullName>
    </alternativeName>
</protein>
<evidence type="ECO:0000256" key="1">
    <source>
        <dbReference type="ARBA" id="ARBA00004127"/>
    </source>
</evidence>
<dbReference type="GO" id="GO:0005886">
    <property type="term" value="C:plasma membrane"/>
    <property type="evidence" value="ECO:0007669"/>
    <property type="project" value="UniProtKB-SubCell"/>
</dbReference>
<feature type="transmembrane region" description="Helical" evidence="5">
    <location>
        <begin position="254"/>
        <end position="276"/>
    </location>
</feature>
<feature type="transmembrane region" description="Helical" evidence="5">
    <location>
        <begin position="117"/>
        <end position="134"/>
    </location>
</feature>
<feature type="transmembrane region" description="Helical" evidence="5">
    <location>
        <begin position="146"/>
        <end position="167"/>
    </location>
</feature>
<dbReference type="GO" id="GO:0008137">
    <property type="term" value="F:NADH dehydrogenase (ubiquinone) activity"/>
    <property type="evidence" value="ECO:0007669"/>
    <property type="project" value="InterPro"/>
</dbReference>
<dbReference type="InterPro" id="IPR010096">
    <property type="entry name" value="NADH-Q_OxRdtase_suN/2"/>
</dbReference>
<feature type="domain" description="NADH:quinone oxidoreductase/Mrp antiporter transmembrane" evidence="7">
    <location>
        <begin position="113"/>
        <end position="399"/>
    </location>
</feature>
<feature type="transmembrane region" description="Helical" evidence="5">
    <location>
        <begin position="187"/>
        <end position="211"/>
    </location>
</feature>
<keyword evidence="3 5" id="KW-1133">Transmembrane helix</keyword>
<dbReference type="OrthoDB" id="9811718at2"/>
<feature type="transmembrane region" description="Helical" evidence="5">
    <location>
        <begin position="223"/>
        <end position="248"/>
    </location>
</feature>
<dbReference type="Proteomes" id="UP000007590">
    <property type="component" value="Chromosome"/>
</dbReference>
<dbReference type="NCBIfam" id="TIGR01770">
    <property type="entry name" value="NDH_I_N"/>
    <property type="match status" value="1"/>
</dbReference>
<comment type="subcellular location">
    <subcellularLocation>
        <location evidence="5">Cell inner membrane</location>
        <topology evidence="5">Multi-pass membrane protein</topology>
    </subcellularLocation>
    <subcellularLocation>
        <location evidence="1">Endomembrane system</location>
        <topology evidence="1">Multi-pass membrane protein</topology>
    </subcellularLocation>
    <subcellularLocation>
        <location evidence="6">Membrane</location>
        <topology evidence="6">Multi-pass membrane protein</topology>
    </subcellularLocation>
</comment>
<sequence>MASIIIIAITAIVVLFLGLYKAKSALMPVSVLGLLGAAGSLICEWGTNKSYFNDMVLFNNYAIAFSVVLIVTTILIFLLSVNYFEKISDNVAEYYTILLFALLGGIVMVSFQNMSMLFIGIEILSVSMYIMAGIKKTSLASNEAALKYLLMGAFTTGILLFGIALIYGATGSFNLSQIAGSAAQEPVLFYTGVIFMLIAMTFKVGAAPFHFWTPDVYQGSPTLITTFMSTVVKTAGFAAFLRLFSLAFSSVSPIWTVTFAVIIVLTLLVGNITAAYQQNVKRMLAYSSISHAGYMLIAIMTLADASASAVLIYSIAYSIASVASFGVLIAVKSQTGSDDISAFNGLGRTNPVLAFIMTVAMCSLAGIPLTAGFFGKFYTFGLAISLHYTWLVAIAVLMAAVGVYYYFRVIIAMYLREPQANATTIRLNNSYQFVLMLCLLITILLGIAPGFITNIL</sequence>
<feature type="transmembrane region" description="Helical" evidence="5">
    <location>
        <begin position="387"/>
        <end position="407"/>
    </location>
</feature>
<accession>H8KMD2</accession>
<comment type="subunit">
    <text evidence="5">NDH-1 is composed of 14 different subunits. Subunits NuoA, H, J, K, L, M, N constitute the membrane sector of the complex.</text>
</comment>
<feature type="transmembrane region" description="Helical" evidence="5">
    <location>
        <begin position="91"/>
        <end position="111"/>
    </location>
</feature>
<keyword evidence="5" id="KW-0874">Quinone</keyword>
<dbReference type="GO" id="GO:0012505">
    <property type="term" value="C:endomembrane system"/>
    <property type="evidence" value="ECO:0007669"/>
    <property type="project" value="UniProtKB-SubCell"/>
</dbReference>
<dbReference type="GO" id="GO:0048038">
    <property type="term" value="F:quinone binding"/>
    <property type="evidence" value="ECO:0007669"/>
    <property type="project" value="UniProtKB-KW"/>
</dbReference>
<dbReference type="STRING" id="929556.Solca_3727"/>
<dbReference type="EMBL" id="CP003349">
    <property type="protein sequence ID" value="AFD08727.1"/>
    <property type="molecule type" value="Genomic_DNA"/>
</dbReference>
<comment type="catalytic activity">
    <reaction evidence="5">
        <text>a quinone + NADH + 5 H(+)(in) = a quinol + NAD(+) + 4 H(+)(out)</text>
        <dbReference type="Rhea" id="RHEA:57888"/>
        <dbReference type="ChEBI" id="CHEBI:15378"/>
        <dbReference type="ChEBI" id="CHEBI:24646"/>
        <dbReference type="ChEBI" id="CHEBI:57540"/>
        <dbReference type="ChEBI" id="CHEBI:57945"/>
        <dbReference type="ChEBI" id="CHEBI:132124"/>
    </reaction>
</comment>
<keyword evidence="5" id="KW-0813">Transport</keyword>
<name>H8KMD2_SOLCM</name>
<evidence type="ECO:0000313" key="8">
    <source>
        <dbReference type="EMBL" id="AFD08727.1"/>
    </source>
</evidence>
<dbReference type="Pfam" id="PF00361">
    <property type="entry name" value="Proton_antipo_M"/>
    <property type="match status" value="1"/>
</dbReference>
<dbReference type="PANTHER" id="PTHR22773">
    <property type="entry name" value="NADH DEHYDROGENASE"/>
    <property type="match status" value="1"/>
</dbReference>